<protein>
    <recommendedName>
        <fullName evidence="3">STAS/SEC14 domain-containing protein</fullName>
    </recommendedName>
</protein>
<dbReference type="AlphaFoldDB" id="A0A512NQB8"/>
<organism evidence="1 2">
    <name type="scientific">Reyranella soli</name>
    <dbReference type="NCBI Taxonomy" id="1230389"/>
    <lineage>
        <taxon>Bacteria</taxon>
        <taxon>Pseudomonadati</taxon>
        <taxon>Pseudomonadota</taxon>
        <taxon>Alphaproteobacteria</taxon>
        <taxon>Hyphomicrobiales</taxon>
        <taxon>Reyranellaceae</taxon>
        <taxon>Reyranella</taxon>
    </lineage>
</organism>
<dbReference type="RefSeq" id="WP_170303760.1">
    <property type="nucleotide sequence ID" value="NZ_BKAJ01000202.1"/>
</dbReference>
<accession>A0A512NQB8</accession>
<comment type="caution">
    <text evidence="1">The sequence shown here is derived from an EMBL/GenBank/DDBJ whole genome shotgun (WGS) entry which is preliminary data.</text>
</comment>
<dbReference type="Proteomes" id="UP000321058">
    <property type="component" value="Unassembled WGS sequence"/>
</dbReference>
<gene>
    <name evidence="1" type="ORF">RSO01_83100</name>
</gene>
<reference evidence="1 2" key="1">
    <citation type="submission" date="2019-07" db="EMBL/GenBank/DDBJ databases">
        <title>Whole genome shotgun sequence of Reyranella soli NBRC 108950.</title>
        <authorList>
            <person name="Hosoyama A."/>
            <person name="Uohara A."/>
            <person name="Ohji S."/>
            <person name="Ichikawa N."/>
        </authorList>
    </citation>
    <scope>NUCLEOTIDE SEQUENCE [LARGE SCALE GENOMIC DNA]</scope>
    <source>
        <strain evidence="1 2">NBRC 108950</strain>
    </source>
</reference>
<evidence type="ECO:0000313" key="1">
    <source>
        <dbReference type="EMBL" id="GEP61144.1"/>
    </source>
</evidence>
<evidence type="ECO:0000313" key="2">
    <source>
        <dbReference type="Proteomes" id="UP000321058"/>
    </source>
</evidence>
<keyword evidence="2" id="KW-1185">Reference proteome</keyword>
<proteinExistence type="predicted"/>
<evidence type="ECO:0008006" key="3">
    <source>
        <dbReference type="Google" id="ProtNLM"/>
    </source>
</evidence>
<sequence length="125" mass="13713">MPVHWTISHPQRLVVAVAKDPVTVADIEQYFAGVTADGGMAYRKIFEITQTPLAISEDNLQALGQRVMFYAQHGQIGPLAIVAASDESYAQALIFAKAAVAKRPLQIFRELHAARQWLDAQPTPS</sequence>
<dbReference type="EMBL" id="BKAJ01000202">
    <property type="protein sequence ID" value="GEP61144.1"/>
    <property type="molecule type" value="Genomic_DNA"/>
</dbReference>
<name>A0A512NQB8_9HYPH</name>